<evidence type="ECO:0000313" key="2">
    <source>
        <dbReference type="EMBL" id="KAK4797207.1"/>
    </source>
</evidence>
<reference evidence="2 3" key="1">
    <citation type="journal article" date="2023" name="Hortic Res">
        <title>Pangenome of water caltrop reveals structural variations and asymmetric subgenome divergence after allopolyploidization.</title>
        <authorList>
            <person name="Zhang X."/>
            <person name="Chen Y."/>
            <person name="Wang L."/>
            <person name="Yuan Y."/>
            <person name="Fang M."/>
            <person name="Shi L."/>
            <person name="Lu R."/>
            <person name="Comes H.P."/>
            <person name="Ma Y."/>
            <person name="Chen Y."/>
            <person name="Huang G."/>
            <person name="Zhou Y."/>
            <person name="Zheng Z."/>
            <person name="Qiu Y."/>
        </authorList>
    </citation>
    <scope>NUCLEOTIDE SEQUENCE [LARGE SCALE GENOMIC DNA]</scope>
    <source>
        <strain evidence="2">F231</strain>
    </source>
</reference>
<proteinExistence type="predicted"/>
<dbReference type="Proteomes" id="UP001346149">
    <property type="component" value="Unassembled WGS sequence"/>
</dbReference>
<gene>
    <name evidence="2" type="ORF">SAY86_029533</name>
</gene>
<feature type="chain" id="PRO_5042843052" evidence="1">
    <location>
        <begin position="26"/>
        <end position="76"/>
    </location>
</feature>
<evidence type="ECO:0000256" key="1">
    <source>
        <dbReference type="SAM" id="SignalP"/>
    </source>
</evidence>
<feature type="signal peptide" evidence="1">
    <location>
        <begin position="1"/>
        <end position="25"/>
    </location>
</feature>
<name>A0AAN7RC05_TRANT</name>
<protein>
    <submittedName>
        <fullName evidence="2">Uncharacterized protein</fullName>
    </submittedName>
</protein>
<dbReference type="EMBL" id="JAXQNO010000006">
    <property type="protein sequence ID" value="KAK4797207.1"/>
    <property type="molecule type" value="Genomic_DNA"/>
</dbReference>
<dbReference type="AlphaFoldDB" id="A0AAN7RC05"/>
<comment type="caution">
    <text evidence="2">The sequence shown here is derived from an EMBL/GenBank/DDBJ whole genome shotgun (WGS) entry which is preliminary data.</text>
</comment>
<accession>A0AAN7RC05</accession>
<keyword evidence="3" id="KW-1185">Reference proteome</keyword>
<organism evidence="2 3">
    <name type="scientific">Trapa natans</name>
    <name type="common">Water chestnut</name>
    <dbReference type="NCBI Taxonomy" id="22666"/>
    <lineage>
        <taxon>Eukaryota</taxon>
        <taxon>Viridiplantae</taxon>
        <taxon>Streptophyta</taxon>
        <taxon>Embryophyta</taxon>
        <taxon>Tracheophyta</taxon>
        <taxon>Spermatophyta</taxon>
        <taxon>Magnoliopsida</taxon>
        <taxon>eudicotyledons</taxon>
        <taxon>Gunneridae</taxon>
        <taxon>Pentapetalae</taxon>
        <taxon>rosids</taxon>
        <taxon>malvids</taxon>
        <taxon>Myrtales</taxon>
        <taxon>Lythraceae</taxon>
        <taxon>Trapa</taxon>
    </lineage>
</organism>
<evidence type="ECO:0000313" key="3">
    <source>
        <dbReference type="Proteomes" id="UP001346149"/>
    </source>
</evidence>
<keyword evidence="1" id="KW-0732">Signal</keyword>
<sequence>MGHRLLIKAVLVASLLVILTIVSSPSEIPVFPAAEREESDDFKRNLLHAGIRIHSEERRRRLHETAQDRNRRRIQL</sequence>